<dbReference type="EMBL" id="JASBNA010000048">
    <property type="protein sequence ID" value="KAK7680610.1"/>
    <property type="molecule type" value="Genomic_DNA"/>
</dbReference>
<comment type="caution">
    <text evidence="1">The sequence shown here is derived from an EMBL/GenBank/DDBJ whole genome shotgun (WGS) entry which is preliminary data.</text>
</comment>
<keyword evidence="2" id="KW-1185">Reference proteome</keyword>
<name>A0AAW0FGA9_9APHY</name>
<accession>A0AAW0FGA9</accession>
<organism evidence="1 2">
    <name type="scientific">Cerrena zonata</name>
    <dbReference type="NCBI Taxonomy" id="2478898"/>
    <lineage>
        <taxon>Eukaryota</taxon>
        <taxon>Fungi</taxon>
        <taxon>Dikarya</taxon>
        <taxon>Basidiomycota</taxon>
        <taxon>Agaricomycotina</taxon>
        <taxon>Agaricomycetes</taxon>
        <taxon>Polyporales</taxon>
        <taxon>Cerrenaceae</taxon>
        <taxon>Cerrena</taxon>
    </lineage>
</organism>
<reference evidence="1 2" key="1">
    <citation type="submission" date="2022-09" db="EMBL/GenBank/DDBJ databases">
        <authorList>
            <person name="Palmer J.M."/>
        </authorList>
    </citation>
    <scope>NUCLEOTIDE SEQUENCE [LARGE SCALE GENOMIC DNA]</scope>
    <source>
        <strain evidence="1 2">DSM 7382</strain>
    </source>
</reference>
<dbReference type="Proteomes" id="UP001385951">
    <property type="component" value="Unassembled WGS sequence"/>
</dbReference>
<proteinExistence type="predicted"/>
<evidence type="ECO:0000313" key="2">
    <source>
        <dbReference type="Proteomes" id="UP001385951"/>
    </source>
</evidence>
<evidence type="ECO:0000313" key="1">
    <source>
        <dbReference type="EMBL" id="KAK7680610.1"/>
    </source>
</evidence>
<dbReference type="AlphaFoldDB" id="A0AAW0FGA9"/>
<sequence length="210" mass="23589">MDRRMVAHICLNVIFPYPVNNNNRHIAGSTGSCIGPSRRMTRKGKESEPVFRLQHGSAECATVDHSHLRDRSIKLSNPIANDGIQMSRPSERSNSPSSYRILITNISLWLTCAPIVQTFPNLTKIRLSFLLTPFHCLTCFIRRSLLTLNSRSSISGVSFSYQRVILNNLHRLSVNNERRYVQAAFDVEADNIAVGDGDHIYGGHSTYGMD</sequence>
<gene>
    <name evidence="1" type="ORF">QCA50_016392</name>
</gene>
<protein>
    <submittedName>
        <fullName evidence="1">Uncharacterized protein</fullName>
    </submittedName>
</protein>